<dbReference type="AlphaFoldDB" id="A0A0A8YAN3"/>
<dbReference type="EMBL" id="GBRH01274906">
    <property type="protein sequence ID" value="JAD22989.1"/>
    <property type="molecule type" value="Transcribed_RNA"/>
</dbReference>
<reference evidence="2" key="1">
    <citation type="submission" date="2014-09" db="EMBL/GenBank/DDBJ databases">
        <authorList>
            <person name="Magalhaes I.L.F."/>
            <person name="Oliveira U."/>
            <person name="Santos F.R."/>
            <person name="Vidigal T.H.D.A."/>
            <person name="Brescovit A.D."/>
            <person name="Santos A.J."/>
        </authorList>
    </citation>
    <scope>NUCLEOTIDE SEQUENCE</scope>
    <source>
        <tissue evidence="2">Shoot tissue taken approximately 20 cm above the soil surface</tissue>
    </source>
</reference>
<feature type="compositionally biased region" description="Low complexity" evidence="1">
    <location>
        <begin position="21"/>
        <end position="38"/>
    </location>
</feature>
<feature type="compositionally biased region" description="Basic and acidic residues" evidence="1">
    <location>
        <begin position="1"/>
        <end position="12"/>
    </location>
</feature>
<protein>
    <submittedName>
        <fullName evidence="2">Uncharacterized protein</fullName>
    </submittedName>
</protein>
<sequence>MSEEDPKKKSFDHSTGSPKMSEPCSASRPSSAPAPQVPRKAEPPPPTGSRR</sequence>
<accession>A0A0A8YAN3</accession>
<feature type="region of interest" description="Disordered" evidence="1">
    <location>
        <begin position="1"/>
        <end position="51"/>
    </location>
</feature>
<organism evidence="2">
    <name type="scientific">Arundo donax</name>
    <name type="common">Giant reed</name>
    <name type="synonym">Donax arundinaceus</name>
    <dbReference type="NCBI Taxonomy" id="35708"/>
    <lineage>
        <taxon>Eukaryota</taxon>
        <taxon>Viridiplantae</taxon>
        <taxon>Streptophyta</taxon>
        <taxon>Embryophyta</taxon>
        <taxon>Tracheophyta</taxon>
        <taxon>Spermatophyta</taxon>
        <taxon>Magnoliopsida</taxon>
        <taxon>Liliopsida</taxon>
        <taxon>Poales</taxon>
        <taxon>Poaceae</taxon>
        <taxon>PACMAD clade</taxon>
        <taxon>Arundinoideae</taxon>
        <taxon>Arundineae</taxon>
        <taxon>Arundo</taxon>
    </lineage>
</organism>
<proteinExistence type="predicted"/>
<reference evidence="2" key="2">
    <citation type="journal article" date="2015" name="Data Brief">
        <title>Shoot transcriptome of the giant reed, Arundo donax.</title>
        <authorList>
            <person name="Barrero R.A."/>
            <person name="Guerrero F.D."/>
            <person name="Moolhuijzen P."/>
            <person name="Goolsby J.A."/>
            <person name="Tidwell J."/>
            <person name="Bellgard S.E."/>
            <person name="Bellgard M.I."/>
        </authorList>
    </citation>
    <scope>NUCLEOTIDE SEQUENCE</scope>
    <source>
        <tissue evidence="2">Shoot tissue taken approximately 20 cm above the soil surface</tissue>
    </source>
</reference>
<evidence type="ECO:0000313" key="2">
    <source>
        <dbReference type="EMBL" id="JAD22989.1"/>
    </source>
</evidence>
<evidence type="ECO:0000256" key="1">
    <source>
        <dbReference type="SAM" id="MobiDB-lite"/>
    </source>
</evidence>
<name>A0A0A8YAN3_ARUDO</name>